<name>A0ABR3RGT1_9PLEO</name>
<protein>
    <recommendedName>
        <fullName evidence="4">C2H2-type domain-containing protein</fullName>
    </recommendedName>
</protein>
<feature type="compositionally biased region" description="Basic and acidic residues" evidence="1">
    <location>
        <begin position="355"/>
        <end position="364"/>
    </location>
</feature>
<feature type="compositionally biased region" description="Acidic residues" evidence="1">
    <location>
        <begin position="365"/>
        <end position="379"/>
    </location>
</feature>
<feature type="region of interest" description="Disordered" evidence="1">
    <location>
        <begin position="1"/>
        <end position="122"/>
    </location>
</feature>
<sequence length="455" mass="51141">MHKDEEETELIRKSAYRGPIPPSPMSQADMLAGIGVEAQVAGNELDDPASGISLTPDQDENPWAHGFDPGSQKFTLDNERMTRHESDQFLRAPDTYTKPRNGRVSTTPLPPTEINPEKRQRQDSLKVLADLASTQPVTVASPFRHLSSAPQTKAEQQRQVTYAEQQRMALQKFGKALIAECQADPSADGTDLENVVLRILSGTNPQVQAGGNAFSKCRPSEDFESDHPRLDTIMTKTEALKASQAISNLIKHNPTVHKPCGELFQRVELFKQHLVNEHKVDKGSDVSGEAKACRIGKNYQGQFWCGFCEMIVKLKEKRNAAWDERFDHIDAHFNKEKRGIEQWLCVETRKTKGESLQEMDRTRFDEDDGDEDGDGEPDDSPPPTAGGGSNGTHQSYETYSRPPSIPPSMTVVEDVTRKRQYPVEEFAPPPIPKRRRTDVNRYCVSLRALCLKRWY</sequence>
<evidence type="ECO:0000313" key="2">
    <source>
        <dbReference type="EMBL" id="KAL1603649.1"/>
    </source>
</evidence>
<keyword evidence="3" id="KW-1185">Reference proteome</keyword>
<proteinExistence type="predicted"/>
<gene>
    <name evidence="2" type="ORF">SLS60_005237</name>
</gene>
<dbReference type="EMBL" id="JAKJXO020000006">
    <property type="protein sequence ID" value="KAL1603649.1"/>
    <property type="molecule type" value="Genomic_DNA"/>
</dbReference>
<organism evidence="2 3">
    <name type="scientific">Paraconiothyrium brasiliense</name>
    <dbReference type="NCBI Taxonomy" id="300254"/>
    <lineage>
        <taxon>Eukaryota</taxon>
        <taxon>Fungi</taxon>
        <taxon>Dikarya</taxon>
        <taxon>Ascomycota</taxon>
        <taxon>Pezizomycotina</taxon>
        <taxon>Dothideomycetes</taxon>
        <taxon>Pleosporomycetidae</taxon>
        <taxon>Pleosporales</taxon>
        <taxon>Massarineae</taxon>
        <taxon>Didymosphaeriaceae</taxon>
        <taxon>Paraconiothyrium</taxon>
    </lineage>
</organism>
<feature type="compositionally biased region" description="Basic and acidic residues" evidence="1">
    <location>
        <begin position="76"/>
        <end position="88"/>
    </location>
</feature>
<comment type="caution">
    <text evidence="2">The sequence shown here is derived from an EMBL/GenBank/DDBJ whole genome shotgun (WGS) entry which is preliminary data.</text>
</comment>
<feature type="compositionally biased region" description="Basic and acidic residues" evidence="1">
    <location>
        <begin position="1"/>
        <end position="12"/>
    </location>
</feature>
<evidence type="ECO:0000256" key="1">
    <source>
        <dbReference type="SAM" id="MobiDB-lite"/>
    </source>
</evidence>
<reference evidence="2 3" key="1">
    <citation type="submission" date="2024-02" db="EMBL/GenBank/DDBJ databases">
        <title>De novo assembly and annotation of 12 fungi associated with fruit tree decline syndrome in Ontario, Canada.</title>
        <authorList>
            <person name="Sulman M."/>
            <person name="Ellouze W."/>
            <person name="Ilyukhin E."/>
        </authorList>
    </citation>
    <scope>NUCLEOTIDE SEQUENCE [LARGE SCALE GENOMIC DNA]</scope>
    <source>
        <strain evidence="2 3">M42-189</strain>
    </source>
</reference>
<evidence type="ECO:0000313" key="3">
    <source>
        <dbReference type="Proteomes" id="UP001521785"/>
    </source>
</evidence>
<feature type="region of interest" description="Disordered" evidence="1">
    <location>
        <begin position="355"/>
        <end position="410"/>
    </location>
</feature>
<evidence type="ECO:0008006" key="4">
    <source>
        <dbReference type="Google" id="ProtNLM"/>
    </source>
</evidence>
<dbReference type="Proteomes" id="UP001521785">
    <property type="component" value="Unassembled WGS sequence"/>
</dbReference>
<accession>A0ABR3RGT1</accession>